<name>A0AAQ3U6S4_PASNO</name>
<sequence>MAGKQLGGGCGVDSVRGGPMRQLRGPFFMMKLPPMKPLAPEATASECLTRQRGERWDDGAACLRSTAGGVRQENGSSTLRFLAAATWSPPPDDAMAGTTRQVLLRRQCESRGREGRGFSAGLLPSPKVGWRDGCGPQLERTHLPTAVRHPPGLRNI</sequence>
<proteinExistence type="predicted"/>
<evidence type="ECO:0000313" key="2">
    <source>
        <dbReference type="Proteomes" id="UP001341281"/>
    </source>
</evidence>
<dbReference type="AlphaFoldDB" id="A0AAQ3U6S4"/>
<gene>
    <name evidence="1" type="ORF">U9M48_031918</name>
</gene>
<accession>A0AAQ3U6S4</accession>
<protein>
    <submittedName>
        <fullName evidence="1">Uncharacterized protein</fullName>
    </submittedName>
</protein>
<keyword evidence="2" id="KW-1185">Reference proteome</keyword>
<evidence type="ECO:0000313" key="1">
    <source>
        <dbReference type="EMBL" id="WVZ84952.1"/>
    </source>
</evidence>
<dbReference type="Proteomes" id="UP001341281">
    <property type="component" value="Chromosome 07"/>
</dbReference>
<reference evidence="1 2" key="1">
    <citation type="submission" date="2024-02" db="EMBL/GenBank/DDBJ databases">
        <title>High-quality chromosome-scale genome assembly of Pensacola bahiagrass (Paspalum notatum Flugge var. saurae).</title>
        <authorList>
            <person name="Vega J.M."/>
            <person name="Podio M."/>
            <person name="Orjuela J."/>
            <person name="Siena L.A."/>
            <person name="Pessino S.C."/>
            <person name="Combes M.C."/>
            <person name="Mariac C."/>
            <person name="Albertini E."/>
            <person name="Pupilli F."/>
            <person name="Ortiz J.P.A."/>
            <person name="Leblanc O."/>
        </authorList>
    </citation>
    <scope>NUCLEOTIDE SEQUENCE [LARGE SCALE GENOMIC DNA]</scope>
    <source>
        <strain evidence="1">R1</strain>
        <tissue evidence="1">Leaf</tissue>
    </source>
</reference>
<dbReference type="EMBL" id="CP144751">
    <property type="protein sequence ID" value="WVZ84952.1"/>
    <property type="molecule type" value="Genomic_DNA"/>
</dbReference>
<organism evidence="1 2">
    <name type="scientific">Paspalum notatum var. saurae</name>
    <dbReference type="NCBI Taxonomy" id="547442"/>
    <lineage>
        <taxon>Eukaryota</taxon>
        <taxon>Viridiplantae</taxon>
        <taxon>Streptophyta</taxon>
        <taxon>Embryophyta</taxon>
        <taxon>Tracheophyta</taxon>
        <taxon>Spermatophyta</taxon>
        <taxon>Magnoliopsida</taxon>
        <taxon>Liliopsida</taxon>
        <taxon>Poales</taxon>
        <taxon>Poaceae</taxon>
        <taxon>PACMAD clade</taxon>
        <taxon>Panicoideae</taxon>
        <taxon>Andropogonodae</taxon>
        <taxon>Paspaleae</taxon>
        <taxon>Paspalinae</taxon>
        <taxon>Paspalum</taxon>
    </lineage>
</organism>